<evidence type="ECO:0000313" key="2">
    <source>
        <dbReference type="Proteomes" id="UP001239111"/>
    </source>
</evidence>
<comment type="caution">
    <text evidence="1">The sequence shown here is derived from an EMBL/GenBank/DDBJ whole genome shotgun (WGS) entry which is preliminary data.</text>
</comment>
<accession>A0ACC2NE28</accession>
<reference evidence="1" key="1">
    <citation type="submission" date="2023-04" db="EMBL/GenBank/DDBJ databases">
        <title>A chromosome-level genome assembly of the parasitoid wasp Eretmocerus hayati.</title>
        <authorList>
            <person name="Zhong Y."/>
            <person name="Liu S."/>
            <person name="Liu Y."/>
        </authorList>
    </citation>
    <scope>NUCLEOTIDE SEQUENCE</scope>
    <source>
        <strain evidence="1">ZJU_SS_LIU_2023</strain>
    </source>
</reference>
<proteinExistence type="predicted"/>
<dbReference type="EMBL" id="CM056743">
    <property type="protein sequence ID" value="KAJ8669489.1"/>
    <property type="molecule type" value="Genomic_DNA"/>
</dbReference>
<organism evidence="1 2">
    <name type="scientific">Eretmocerus hayati</name>
    <dbReference type="NCBI Taxonomy" id="131215"/>
    <lineage>
        <taxon>Eukaryota</taxon>
        <taxon>Metazoa</taxon>
        <taxon>Ecdysozoa</taxon>
        <taxon>Arthropoda</taxon>
        <taxon>Hexapoda</taxon>
        <taxon>Insecta</taxon>
        <taxon>Pterygota</taxon>
        <taxon>Neoptera</taxon>
        <taxon>Endopterygota</taxon>
        <taxon>Hymenoptera</taxon>
        <taxon>Apocrita</taxon>
        <taxon>Proctotrupomorpha</taxon>
        <taxon>Chalcidoidea</taxon>
        <taxon>Aphelinidae</taxon>
        <taxon>Aphelininae</taxon>
        <taxon>Eretmocerus</taxon>
    </lineage>
</organism>
<keyword evidence="2" id="KW-1185">Reference proteome</keyword>
<protein>
    <submittedName>
        <fullName evidence="1">Uncharacterized protein</fullName>
    </submittedName>
</protein>
<sequence>MVEQDQELSSDGTGCLFVLSVKGSESIILHKLIGFDEVVNLMEIRMDMIVGILQSLDLESLLQNLKCSQEGFSFVPRLNKNSHIVISVGVRMDLLTNTNEHGWYPLGTATLTGNLALVRTLLYAGVDVEKIDTFLIYSNALQFAVSRGQTEIRQLLVQFKTNVNHMNIHRENVLDSCLRALESNLLDGERSGELLLFLLGNGAEI</sequence>
<dbReference type="Proteomes" id="UP001239111">
    <property type="component" value="Chromosome 3"/>
</dbReference>
<gene>
    <name evidence="1" type="ORF">QAD02_000748</name>
</gene>
<name>A0ACC2NE28_9HYME</name>
<evidence type="ECO:0000313" key="1">
    <source>
        <dbReference type="EMBL" id="KAJ8669489.1"/>
    </source>
</evidence>